<dbReference type="InterPro" id="IPR000873">
    <property type="entry name" value="AMP-dep_synth/lig_dom"/>
</dbReference>
<dbReference type="EMBL" id="QJKJ01005812">
    <property type="protein sequence ID" value="RDX88898.1"/>
    <property type="molecule type" value="Genomic_DNA"/>
</dbReference>
<reference evidence="2" key="1">
    <citation type="submission" date="2018-05" db="EMBL/GenBank/DDBJ databases">
        <title>Draft genome of Mucuna pruriens seed.</title>
        <authorList>
            <person name="Nnadi N.E."/>
            <person name="Vos R."/>
            <person name="Hasami M.H."/>
            <person name="Devisetty U.K."/>
            <person name="Aguiy J.C."/>
        </authorList>
    </citation>
    <scope>NUCLEOTIDE SEQUENCE [LARGE SCALE GENOMIC DNA]</scope>
    <source>
        <strain evidence="2">JCA_2017</strain>
    </source>
</reference>
<dbReference type="PANTHER" id="PTHR43272:SF92">
    <property type="entry name" value="LONG CHAIN ACYL-COA SYNTHETASE 8"/>
    <property type="match status" value="1"/>
</dbReference>
<dbReference type="GO" id="GO:0004467">
    <property type="term" value="F:long-chain fatty acid-CoA ligase activity"/>
    <property type="evidence" value="ECO:0007669"/>
    <property type="project" value="TreeGrafter"/>
</dbReference>
<dbReference type="Pfam" id="PF00501">
    <property type="entry name" value="AMP-binding"/>
    <property type="match status" value="1"/>
</dbReference>
<gene>
    <name evidence="2" type="primary">LACS8</name>
    <name evidence="2" type="ORF">CR513_29441</name>
</gene>
<evidence type="ECO:0000259" key="1">
    <source>
        <dbReference type="Pfam" id="PF00501"/>
    </source>
</evidence>
<evidence type="ECO:0000313" key="2">
    <source>
        <dbReference type="EMBL" id="RDX88898.1"/>
    </source>
</evidence>
<name>A0A371GE92_MUCPR</name>
<dbReference type="Gene3D" id="3.40.50.12780">
    <property type="entry name" value="N-terminal domain of ligase-like"/>
    <property type="match status" value="1"/>
</dbReference>
<protein>
    <submittedName>
        <fullName evidence="2">Long chain acyl-CoA synthetase 8</fullName>
    </submittedName>
</protein>
<dbReference type="OrthoDB" id="1700726at2759"/>
<sequence>VEGKGGLVKNLFHFAYKRRLAAVKGSWLGAWGLEKLVWDSIVFKQIRIALGGELRFMLCGGAPLSGDSQHFINICMGAPIGQGYGLTETFAGAAFSEWDDNSVGRVGPPLPCCYIKLVSWEEGGYLTSDKPMPRGEIVIGGFSVTAGYFKNQEKTKEVFKVDEKGMRWFYTGDIGQFHPDGCLEIIDRKKDIVKLQHGEYVSLGKVEAALSSSDYVDNIMVYADPFHNYCVALVVASNQSLEKWAQQAGIVYKDFPDLCNKPETVTEVLQSISKVAKSAKLEKSEIPAKIKLLWDPWTPESGLVTAALKIKREQLKAKFKEDLQKLYA</sequence>
<evidence type="ECO:0000313" key="3">
    <source>
        <dbReference type="Proteomes" id="UP000257109"/>
    </source>
</evidence>
<dbReference type="AlphaFoldDB" id="A0A371GE92"/>
<comment type="caution">
    <text evidence="2">The sequence shown here is derived from an EMBL/GenBank/DDBJ whole genome shotgun (WGS) entry which is preliminary data.</text>
</comment>
<dbReference type="InterPro" id="IPR042099">
    <property type="entry name" value="ANL_N_sf"/>
</dbReference>
<accession>A0A371GE92</accession>
<dbReference type="PANTHER" id="PTHR43272">
    <property type="entry name" value="LONG-CHAIN-FATTY-ACID--COA LIGASE"/>
    <property type="match status" value="1"/>
</dbReference>
<proteinExistence type="predicted"/>
<feature type="non-terminal residue" evidence="2">
    <location>
        <position position="1"/>
    </location>
</feature>
<feature type="domain" description="AMP-dependent synthetase/ligase" evidence="1">
    <location>
        <begin position="49"/>
        <end position="149"/>
    </location>
</feature>
<dbReference type="GO" id="GO:0005783">
    <property type="term" value="C:endoplasmic reticulum"/>
    <property type="evidence" value="ECO:0007669"/>
    <property type="project" value="TreeGrafter"/>
</dbReference>
<keyword evidence="3" id="KW-1185">Reference proteome</keyword>
<dbReference type="Proteomes" id="UP000257109">
    <property type="component" value="Unassembled WGS sequence"/>
</dbReference>
<dbReference type="SUPFAM" id="SSF56801">
    <property type="entry name" value="Acetyl-CoA synthetase-like"/>
    <property type="match status" value="1"/>
</dbReference>
<organism evidence="2 3">
    <name type="scientific">Mucuna pruriens</name>
    <name type="common">Velvet bean</name>
    <name type="synonym">Dolichos pruriens</name>
    <dbReference type="NCBI Taxonomy" id="157652"/>
    <lineage>
        <taxon>Eukaryota</taxon>
        <taxon>Viridiplantae</taxon>
        <taxon>Streptophyta</taxon>
        <taxon>Embryophyta</taxon>
        <taxon>Tracheophyta</taxon>
        <taxon>Spermatophyta</taxon>
        <taxon>Magnoliopsida</taxon>
        <taxon>eudicotyledons</taxon>
        <taxon>Gunneridae</taxon>
        <taxon>Pentapetalae</taxon>
        <taxon>rosids</taxon>
        <taxon>fabids</taxon>
        <taxon>Fabales</taxon>
        <taxon>Fabaceae</taxon>
        <taxon>Papilionoideae</taxon>
        <taxon>50 kb inversion clade</taxon>
        <taxon>NPAAA clade</taxon>
        <taxon>indigoferoid/millettioid clade</taxon>
        <taxon>Phaseoleae</taxon>
        <taxon>Mucuna</taxon>
    </lineage>
</organism>
<dbReference type="GO" id="GO:0016020">
    <property type="term" value="C:membrane"/>
    <property type="evidence" value="ECO:0007669"/>
    <property type="project" value="TreeGrafter"/>
</dbReference>
<dbReference type="STRING" id="157652.A0A371GE92"/>